<protein>
    <submittedName>
        <fullName evidence="1">Uncharacterized protein</fullName>
    </submittedName>
</protein>
<sequence>MGQRPIDEWWNELDEPTKKWLIENPGCVVLPRTVANVVHQVSGGHVAQDQHGEHQLSQAEQSFLRAKCKAAGAATGKRV</sequence>
<proteinExistence type="predicted"/>
<gene>
    <name evidence="1" type="ORF">ABRP34_02625</name>
</gene>
<evidence type="ECO:0000313" key="1">
    <source>
        <dbReference type="EMBL" id="XCH11930.1"/>
    </source>
</evidence>
<accession>A0AAU8ETF9</accession>
<dbReference type="AlphaFoldDB" id="A0AAU8ETF9"/>
<dbReference type="EMBL" id="CP159279">
    <property type="protein sequence ID" value="XCH11930.1"/>
    <property type="molecule type" value="Genomic_DNA"/>
</dbReference>
<name>A0AAU8ETF9_9MICC</name>
<organism evidence="1">
    <name type="scientific">Arthrobacter sp. K5</name>
    <dbReference type="NCBI Taxonomy" id="2839623"/>
    <lineage>
        <taxon>Bacteria</taxon>
        <taxon>Bacillati</taxon>
        <taxon>Actinomycetota</taxon>
        <taxon>Actinomycetes</taxon>
        <taxon>Micrococcales</taxon>
        <taxon>Micrococcaceae</taxon>
        <taxon>Arthrobacter</taxon>
    </lineage>
</organism>
<reference evidence="1" key="1">
    <citation type="submission" date="2024-06" db="EMBL/GenBank/DDBJ databases">
        <title>Biodegradation of dimethachlon by Arthrobacter sp. K5: mechanistic insights and ecological implications.</title>
        <authorList>
            <person name="Hu S."/>
            <person name="Lu P."/>
        </authorList>
    </citation>
    <scope>NUCLEOTIDE SEQUENCE</scope>
    <source>
        <strain evidence="1">K5</strain>
    </source>
</reference>
<dbReference type="RefSeq" id="WP_003798909.1">
    <property type="nucleotide sequence ID" value="NZ_CP159279.1"/>
</dbReference>